<organism evidence="10 11">
    <name type="scientific">Pseudolycoriella hygida</name>
    <dbReference type="NCBI Taxonomy" id="35572"/>
    <lineage>
        <taxon>Eukaryota</taxon>
        <taxon>Metazoa</taxon>
        <taxon>Ecdysozoa</taxon>
        <taxon>Arthropoda</taxon>
        <taxon>Hexapoda</taxon>
        <taxon>Insecta</taxon>
        <taxon>Pterygota</taxon>
        <taxon>Neoptera</taxon>
        <taxon>Endopterygota</taxon>
        <taxon>Diptera</taxon>
        <taxon>Nematocera</taxon>
        <taxon>Sciaroidea</taxon>
        <taxon>Sciaridae</taxon>
        <taxon>Pseudolycoriella</taxon>
    </lineage>
</organism>
<evidence type="ECO:0000313" key="11">
    <source>
        <dbReference type="Proteomes" id="UP001151699"/>
    </source>
</evidence>
<dbReference type="InterPro" id="IPR027417">
    <property type="entry name" value="P-loop_NTPase"/>
</dbReference>
<keyword evidence="4" id="KW-0545">Nucleotide biosynthesis</keyword>
<evidence type="ECO:0000256" key="8">
    <source>
        <dbReference type="ARBA" id="ARBA00048743"/>
    </source>
</evidence>
<keyword evidence="6 10" id="KW-0418">Kinase</keyword>
<keyword evidence="11" id="KW-1185">Reference proteome</keyword>
<dbReference type="PROSITE" id="PS01331">
    <property type="entry name" value="THYMIDYLATE_KINASE"/>
    <property type="match status" value="1"/>
</dbReference>
<evidence type="ECO:0000256" key="4">
    <source>
        <dbReference type="ARBA" id="ARBA00022727"/>
    </source>
</evidence>
<dbReference type="InterPro" id="IPR039430">
    <property type="entry name" value="Thymidylate_kin-like_dom"/>
</dbReference>
<dbReference type="GO" id="GO:0006235">
    <property type="term" value="P:dTTP biosynthetic process"/>
    <property type="evidence" value="ECO:0007669"/>
    <property type="project" value="TreeGrafter"/>
</dbReference>
<evidence type="ECO:0000256" key="2">
    <source>
        <dbReference type="ARBA" id="ARBA00012980"/>
    </source>
</evidence>
<comment type="similarity">
    <text evidence="1">Belongs to the thymidylate kinase family.</text>
</comment>
<keyword evidence="3" id="KW-0808">Transferase</keyword>
<dbReference type="GO" id="GO:0005524">
    <property type="term" value="F:ATP binding"/>
    <property type="evidence" value="ECO:0007669"/>
    <property type="project" value="UniProtKB-KW"/>
</dbReference>
<dbReference type="PANTHER" id="PTHR10344">
    <property type="entry name" value="THYMIDYLATE KINASE"/>
    <property type="match status" value="1"/>
</dbReference>
<proteinExistence type="inferred from homology"/>
<dbReference type="GO" id="GO:0006227">
    <property type="term" value="P:dUDP biosynthetic process"/>
    <property type="evidence" value="ECO:0007669"/>
    <property type="project" value="TreeGrafter"/>
</dbReference>
<dbReference type="Proteomes" id="UP001151699">
    <property type="component" value="Chromosome A"/>
</dbReference>
<evidence type="ECO:0000256" key="6">
    <source>
        <dbReference type="ARBA" id="ARBA00022777"/>
    </source>
</evidence>
<evidence type="ECO:0000313" key="10">
    <source>
        <dbReference type="EMBL" id="KAJ6644964.1"/>
    </source>
</evidence>
<comment type="caution">
    <text evidence="10">The sequence shown here is derived from an EMBL/GenBank/DDBJ whole genome shotgun (WGS) entry which is preliminary data.</text>
</comment>
<dbReference type="PANTHER" id="PTHR10344:SF4">
    <property type="entry name" value="UMP-CMP KINASE 2, MITOCHONDRIAL"/>
    <property type="match status" value="1"/>
</dbReference>
<dbReference type="SUPFAM" id="SSF52540">
    <property type="entry name" value="P-loop containing nucleoside triphosphate hydrolases"/>
    <property type="match status" value="1"/>
</dbReference>
<dbReference type="GO" id="GO:0006233">
    <property type="term" value="P:dTDP biosynthetic process"/>
    <property type="evidence" value="ECO:0007669"/>
    <property type="project" value="InterPro"/>
</dbReference>
<dbReference type="InterPro" id="IPR018095">
    <property type="entry name" value="Thymidylate_kin_CS"/>
</dbReference>
<evidence type="ECO:0000256" key="3">
    <source>
        <dbReference type="ARBA" id="ARBA00022679"/>
    </source>
</evidence>
<dbReference type="Pfam" id="PF02223">
    <property type="entry name" value="Thymidylate_kin"/>
    <property type="match status" value="2"/>
</dbReference>
<reference evidence="10" key="1">
    <citation type="submission" date="2022-07" db="EMBL/GenBank/DDBJ databases">
        <authorList>
            <person name="Trinca V."/>
            <person name="Uliana J.V.C."/>
            <person name="Torres T.T."/>
            <person name="Ward R.J."/>
            <person name="Monesi N."/>
        </authorList>
    </citation>
    <scope>NUCLEOTIDE SEQUENCE</scope>
    <source>
        <strain evidence="10">HSMRA1968</strain>
        <tissue evidence="10">Whole embryos</tissue>
    </source>
</reference>
<feature type="non-terminal residue" evidence="10">
    <location>
        <position position="226"/>
    </location>
</feature>
<feature type="domain" description="Thymidylate kinase-like" evidence="9">
    <location>
        <begin position="12"/>
        <end position="112"/>
    </location>
</feature>
<sequence>MSTIKCGKFITFEGGEGCGKSTQSNMLYQYLLSKNIPVDLTREVGGTAAAEKMREILIHQELLPKSELLQIMAARYEHVHKRIIPKLNSGSWVICDRFIDSTAAYQGQYTSNNLEDKQLKDSKFDRFQTRECASSKVNIDLIYELHTSLISPIMPDYTFWIDLKPQIALSRAAARGNNDKFEDQNIDFHQQVHAKFQYISSQFLDRIVRIPIFTLSQEEIHAMIVK</sequence>
<dbReference type="EMBL" id="WJQU01000001">
    <property type="protein sequence ID" value="KAJ6644964.1"/>
    <property type="molecule type" value="Genomic_DNA"/>
</dbReference>
<comment type="catalytic activity">
    <reaction evidence="8">
        <text>dTMP + ATP = dTDP + ADP</text>
        <dbReference type="Rhea" id="RHEA:13517"/>
        <dbReference type="ChEBI" id="CHEBI:30616"/>
        <dbReference type="ChEBI" id="CHEBI:58369"/>
        <dbReference type="ChEBI" id="CHEBI:63528"/>
        <dbReference type="ChEBI" id="CHEBI:456216"/>
        <dbReference type="EC" id="2.7.4.9"/>
    </reaction>
</comment>
<evidence type="ECO:0000256" key="5">
    <source>
        <dbReference type="ARBA" id="ARBA00022741"/>
    </source>
</evidence>
<feature type="domain" description="Thymidylate kinase-like" evidence="9">
    <location>
        <begin position="132"/>
        <end position="224"/>
    </location>
</feature>
<dbReference type="Gene3D" id="3.40.50.300">
    <property type="entry name" value="P-loop containing nucleotide triphosphate hydrolases"/>
    <property type="match status" value="1"/>
</dbReference>
<dbReference type="InterPro" id="IPR018094">
    <property type="entry name" value="Thymidylate_kinase"/>
</dbReference>
<keyword evidence="7" id="KW-0067">ATP-binding</keyword>
<accession>A0A9Q0S4Q8</accession>
<gene>
    <name evidence="10" type="primary">tmk</name>
    <name evidence="10" type="ORF">Bhyg_00161</name>
</gene>
<dbReference type="HAMAP" id="MF_00165">
    <property type="entry name" value="Thymidylate_kinase"/>
    <property type="match status" value="1"/>
</dbReference>
<name>A0A9Q0S4Q8_9DIPT</name>
<evidence type="ECO:0000256" key="7">
    <source>
        <dbReference type="ARBA" id="ARBA00022840"/>
    </source>
</evidence>
<evidence type="ECO:0000259" key="9">
    <source>
        <dbReference type="Pfam" id="PF02223"/>
    </source>
</evidence>
<dbReference type="NCBIfam" id="TIGR00041">
    <property type="entry name" value="DTMP_kinase"/>
    <property type="match status" value="1"/>
</dbReference>
<dbReference type="AlphaFoldDB" id="A0A9Q0S4Q8"/>
<dbReference type="OrthoDB" id="425602at2759"/>
<dbReference type="GO" id="GO:0004798">
    <property type="term" value="F:dTMP kinase activity"/>
    <property type="evidence" value="ECO:0007669"/>
    <property type="project" value="UniProtKB-EC"/>
</dbReference>
<protein>
    <recommendedName>
        <fullName evidence="2">dTMP kinase</fullName>
        <ecNumber evidence="2">2.7.4.9</ecNumber>
    </recommendedName>
</protein>
<dbReference type="CDD" id="cd01672">
    <property type="entry name" value="TMPK"/>
    <property type="match status" value="1"/>
</dbReference>
<keyword evidence="5" id="KW-0547">Nucleotide-binding</keyword>
<dbReference type="EC" id="2.7.4.9" evidence="2"/>
<evidence type="ECO:0000256" key="1">
    <source>
        <dbReference type="ARBA" id="ARBA00009776"/>
    </source>
</evidence>
<dbReference type="GO" id="GO:0005829">
    <property type="term" value="C:cytosol"/>
    <property type="evidence" value="ECO:0007669"/>
    <property type="project" value="TreeGrafter"/>
</dbReference>